<gene>
    <name evidence="2" type="ORF">ACFWSS_27015</name>
</gene>
<dbReference type="RefSeq" id="WP_382827841.1">
    <property type="nucleotide sequence ID" value="NZ_JBHXLY010000019.1"/>
</dbReference>
<evidence type="ECO:0000313" key="3">
    <source>
        <dbReference type="Proteomes" id="UP001598251"/>
    </source>
</evidence>
<evidence type="ECO:0000313" key="2">
    <source>
        <dbReference type="EMBL" id="MFD4216523.1"/>
    </source>
</evidence>
<keyword evidence="1" id="KW-0732">Signal</keyword>
<keyword evidence="3" id="KW-1185">Reference proteome</keyword>
<feature type="chain" id="PRO_5046834235" evidence="1">
    <location>
        <begin position="27"/>
        <end position="55"/>
    </location>
</feature>
<protein>
    <submittedName>
        <fullName evidence="2">Uncharacterized protein</fullName>
    </submittedName>
</protein>
<dbReference type="EMBL" id="JBHXOF010000021">
    <property type="protein sequence ID" value="MFD4216523.1"/>
    <property type="molecule type" value="Genomic_DNA"/>
</dbReference>
<comment type="caution">
    <text evidence="2">The sequence shown here is derived from an EMBL/GenBank/DDBJ whole genome shotgun (WGS) entry which is preliminary data.</text>
</comment>
<proteinExistence type="predicted"/>
<feature type="signal peptide" evidence="1">
    <location>
        <begin position="1"/>
        <end position="26"/>
    </location>
</feature>
<sequence length="55" mass="5739">MVGFSLQRVIVGLLLCVQTGTSNAEAAEQSGFEAVLTPTGTWCEGAREDPGRPTS</sequence>
<organism evidence="2 3">
    <name type="scientific">Streptomyces sindenensis</name>
    <dbReference type="NCBI Taxonomy" id="67363"/>
    <lineage>
        <taxon>Bacteria</taxon>
        <taxon>Bacillati</taxon>
        <taxon>Actinomycetota</taxon>
        <taxon>Actinomycetes</taxon>
        <taxon>Kitasatosporales</taxon>
        <taxon>Streptomycetaceae</taxon>
        <taxon>Streptomyces</taxon>
    </lineage>
</organism>
<name>A0ABW6EMM2_9ACTN</name>
<dbReference type="Proteomes" id="UP001598251">
    <property type="component" value="Unassembled WGS sequence"/>
</dbReference>
<reference evidence="2 3" key="1">
    <citation type="submission" date="2024-09" db="EMBL/GenBank/DDBJ databases">
        <title>The Natural Products Discovery Center: Release of the First 8490 Sequenced Strains for Exploring Actinobacteria Biosynthetic Diversity.</title>
        <authorList>
            <person name="Kalkreuter E."/>
            <person name="Kautsar S.A."/>
            <person name="Yang D."/>
            <person name="Bader C.D."/>
            <person name="Teijaro C.N."/>
            <person name="Fluegel L."/>
            <person name="Davis C.M."/>
            <person name="Simpson J.R."/>
            <person name="Lauterbach L."/>
            <person name="Steele A.D."/>
            <person name="Gui C."/>
            <person name="Meng S."/>
            <person name="Li G."/>
            <person name="Viehrig K."/>
            <person name="Ye F."/>
            <person name="Su P."/>
            <person name="Kiefer A.F."/>
            <person name="Nichols A."/>
            <person name="Cepeda A.J."/>
            <person name="Yan W."/>
            <person name="Fan B."/>
            <person name="Jiang Y."/>
            <person name="Adhikari A."/>
            <person name="Zheng C.-J."/>
            <person name="Schuster L."/>
            <person name="Cowan T.M."/>
            <person name="Smanski M.J."/>
            <person name="Chevrette M.G."/>
            <person name="De Carvalho L.P.S."/>
            <person name="Shen B."/>
        </authorList>
    </citation>
    <scope>NUCLEOTIDE SEQUENCE [LARGE SCALE GENOMIC DNA]</scope>
    <source>
        <strain evidence="2 3">NPDC058546</strain>
    </source>
</reference>
<evidence type="ECO:0000256" key="1">
    <source>
        <dbReference type="SAM" id="SignalP"/>
    </source>
</evidence>
<accession>A0ABW6EMM2</accession>